<evidence type="ECO:0000313" key="1">
    <source>
        <dbReference type="EMBL" id="GFS87091.1"/>
    </source>
</evidence>
<dbReference type="InterPro" id="IPR053231">
    <property type="entry name" value="GPCR_LN-TM7"/>
</dbReference>
<comment type="caution">
    <text evidence="1">The sequence shown here is derived from an EMBL/GenBank/DDBJ whole genome shotgun (WGS) entry which is preliminary data.</text>
</comment>
<evidence type="ECO:0008006" key="3">
    <source>
        <dbReference type="Google" id="ProtNLM"/>
    </source>
</evidence>
<accession>A0A8X6N084</accession>
<dbReference type="Proteomes" id="UP000887013">
    <property type="component" value="Unassembled WGS sequence"/>
</dbReference>
<reference evidence="1" key="1">
    <citation type="submission" date="2020-08" db="EMBL/GenBank/DDBJ databases">
        <title>Multicomponent nature underlies the extraordinary mechanical properties of spider dragline silk.</title>
        <authorList>
            <person name="Kono N."/>
            <person name="Nakamura H."/>
            <person name="Mori M."/>
            <person name="Yoshida Y."/>
            <person name="Ohtoshi R."/>
            <person name="Malay A.D."/>
            <person name="Moran D.A.P."/>
            <person name="Tomita M."/>
            <person name="Numata K."/>
            <person name="Arakawa K."/>
        </authorList>
    </citation>
    <scope>NUCLEOTIDE SEQUENCE</scope>
</reference>
<dbReference type="AlphaFoldDB" id="A0A8X6N084"/>
<organism evidence="1 2">
    <name type="scientific">Nephila pilipes</name>
    <name type="common">Giant wood spider</name>
    <name type="synonym">Nephila maculata</name>
    <dbReference type="NCBI Taxonomy" id="299642"/>
    <lineage>
        <taxon>Eukaryota</taxon>
        <taxon>Metazoa</taxon>
        <taxon>Ecdysozoa</taxon>
        <taxon>Arthropoda</taxon>
        <taxon>Chelicerata</taxon>
        <taxon>Arachnida</taxon>
        <taxon>Araneae</taxon>
        <taxon>Araneomorphae</taxon>
        <taxon>Entelegynae</taxon>
        <taxon>Araneoidea</taxon>
        <taxon>Nephilidae</taxon>
        <taxon>Nephila</taxon>
    </lineage>
</organism>
<evidence type="ECO:0000313" key="2">
    <source>
        <dbReference type="Proteomes" id="UP000887013"/>
    </source>
</evidence>
<dbReference type="PANTHER" id="PTHR45902">
    <property type="entry name" value="LATROPHILIN RECEPTOR-LIKE PROTEIN A"/>
    <property type="match status" value="1"/>
</dbReference>
<dbReference type="EMBL" id="BMAW01004121">
    <property type="protein sequence ID" value="GFS87091.1"/>
    <property type="molecule type" value="Genomic_DNA"/>
</dbReference>
<gene>
    <name evidence="1" type="primary">NCL1_39823</name>
    <name evidence="1" type="ORF">NPIL_669141</name>
</gene>
<dbReference type="PANTHER" id="PTHR45902:SF5">
    <property type="entry name" value="G-PROTEIN COUPLED RECEPTORS FAMILY 2 PROFILE 2 DOMAIN-CONTAINING PROTEIN"/>
    <property type="match status" value="1"/>
</dbReference>
<name>A0A8X6N084_NEPPI</name>
<sequence>MGSFRDRLNVLLTLFEIFVVISVTGVYSQHALYKEIVQMGAQCDPFDNCRLPRDNDQDIKYNCNCERSCVLFDTCCIDSPYRSPHGPVAPTAEMKCRRTSGSGSPEVYMIDYCKNRNLPRETLCESDPEEKNDPFLMLPVTSLKTGKTYKNYFCAICNEDTGVDQLHIWDVQLTGRSGTINGNILPDLTYDKTRFSWYVVGEDMDVYIKVQIPDVLKRVVKKCVVNLISNCSSNWTDVSVRQKCAAFMAKVAFNKGWEDDWYRNPHCAVCNFRDIKYRQCEKFGVSKVAFIDQTLFVKLFVLKDRDEKCGLKMVYDKFAKKCRCNARESVMKDGKCVNRT</sequence>
<protein>
    <recommendedName>
        <fullName evidence="3">SMB domain-containing protein</fullName>
    </recommendedName>
</protein>
<proteinExistence type="predicted"/>
<keyword evidence="2" id="KW-1185">Reference proteome</keyword>
<dbReference type="OrthoDB" id="6146532at2759"/>